<dbReference type="InterPro" id="IPR027417">
    <property type="entry name" value="P-loop_NTPase"/>
</dbReference>
<evidence type="ECO:0000259" key="5">
    <source>
        <dbReference type="Pfam" id="PF06414"/>
    </source>
</evidence>
<evidence type="ECO:0000256" key="4">
    <source>
        <dbReference type="SAM" id="MobiDB-lite"/>
    </source>
</evidence>
<dbReference type="GO" id="GO:0016301">
    <property type="term" value="F:kinase activity"/>
    <property type="evidence" value="ECO:0007669"/>
    <property type="project" value="InterPro"/>
</dbReference>
<reference evidence="7" key="2">
    <citation type="submission" date="2021-11" db="EMBL/GenBank/DDBJ databases">
        <authorList>
            <consortium name="Genoscope - CEA"/>
            <person name="William W."/>
        </authorList>
    </citation>
    <scope>NUCLEOTIDE SEQUENCE</scope>
</reference>
<dbReference type="GO" id="GO:0005524">
    <property type="term" value="F:ATP binding"/>
    <property type="evidence" value="ECO:0007669"/>
    <property type="project" value="UniProtKB-KW"/>
</dbReference>
<feature type="coiled-coil region" evidence="3">
    <location>
        <begin position="475"/>
        <end position="502"/>
    </location>
</feature>
<dbReference type="Proteomes" id="UP000789595">
    <property type="component" value="Unassembled WGS sequence"/>
</dbReference>
<dbReference type="Pfam" id="PF06414">
    <property type="entry name" value="Zeta_toxin"/>
    <property type="match status" value="1"/>
</dbReference>
<dbReference type="InterPro" id="IPR010488">
    <property type="entry name" value="Zeta_toxin_domain"/>
</dbReference>
<evidence type="ECO:0000256" key="1">
    <source>
        <dbReference type="ARBA" id="ARBA00022741"/>
    </source>
</evidence>
<evidence type="ECO:0000313" key="7">
    <source>
        <dbReference type="EMBL" id="CAH0365509.1"/>
    </source>
</evidence>
<sequence>MSGLPPPPSLGRAQSLPGQMPPPTPRRRMRRGVVEKDDLDLVFGRFERLEGGLMGFSDFGRLVADLKLGLREGEVKHLFLHLAEDASINSTALQICEDDACRRLTKAKTWAPGLQRQKTEDARINVEQFLAGIRRHRFLRRIVSHYAFPDLDSWSIPVDYDWKRSTQDNYGVSLSEGFVGALAHLREHLDANWHGNYNAARQRWQDAAVHRVVATDDDRAGPTKKPWLVYTCGPMGAGKGWVMNWMSQRDILPLRRVVHVDPDRFKRLMPEWPSYMSRDPKCAGTLCHRESGTLAELAQALAMDQRCHVWVDGSLRDFDWYAPKIASLRKQFPHYRIALFYIHASEATVRRRVETRAARGGGGEESRYIPEDVLAASLAAPALTLRALTPHVDFVARITNESNDDPELEALEAVDSSGDWGAISRRFGGSYTSSLTAAASALSLASSVDDDPEATPPRQRPASPRAEISALKLQAENDRRTIDGLRASLKAAEEKLAEALKAKNGR</sequence>
<dbReference type="EMBL" id="CAKKNE010000001">
    <property type="protein sequence ID" value="CAH0365509.1"/>
    <property type="molecule type" value="Genomic_DNA"/>
</dbReference>
<evidence type="ECO:0000313" key="8">
    <source>
        <dbReference type="Proteomes" id="UP000789595"/>
    </source>
</evidence>
<evidence type="ECO:0000256" key="3">
    <source>
        <dbReference type="SAM" id="Coils"/>
    </source>
</evidence>
<gene>
    <name evidence="6" type="ORF">PCAL00307_LOCUS7823</name>
    <name evidence="7" type="ORF">PECAL_1P19530</name>
</gene>
<keyword evidence="3" id="KW-0175">Coiled coil</keyword>
<feature type="region of interest" description="Disordered" evidence="4">
    <location>
        <begin position="1"/>
        <end position="31"/>
    </location>
</feature>
<protein>
    <recommendedName>
        <fullName evidence="5">Zeta toxin domain-containing protein</fullName>
    </recommendedName>
</protein>
<keyword evidence="1" id="KW-0547">Nucleotide-binding</keyword>
<name>A0A7S3ZSL2_9STRA</name>
<dbReference type="OrthoDB" id="430679at2759"/>
<dbReference type="EMBL" id="HBIW01009179">
    <property type="protein sequence ID" value="CAE0692387.1"/>
    <property type="molecule type" value="Transcribed_RNA"/>
</dbReference>
<organism evidence="6">
    <name type="scientific">Pelagomonas calceolata</name>
    <dbReference type="NCBI Taxonomy" id="35677"/>
    <lineage>
        <taxon>Eukaryota</taxon>
        <taxon>Sar</taxon>
        <taxon>Stramenopiles</taxon>
        <taxon>Ochrophyta</taxon>
        <taxon>Pelagophyceae</taxon>
        <taxon>Pelagomonadales</taxon>
        <taxon>Pelagomonadaceae</taxon>
        <taxon>Pelagomonas</taxon>
    </lineage>
</organism>
<dbReference type="Gene3D" id="3.40.50.300">
    <property type="entry name" value="P-loop containing nucleotide triphosphate hydrolases"/>
    <property type="match status" value="1"/>
</dbReference>
<keyword evidence="2" id="KW-0067">ATP-binding</keyword>
<proteinExistence type="predicted"/>
<evidence type="ECO:0000256" key="2">
    <source>
        <dbReference type="ARBA" id="ARBA00022840"/>
    </source>
</evidence>
<dbReference type="AlphaFoldDB" id="A0A7S3ZSL2"/>
<dbReference type="SUPFAM" id="SSF52540">
    <property type="entry name" value="P-loop containing nucleoside triphosphate hydrolases"/>
    <property type="match status" value="1"/>
</dbReference>
<reference evidence="6" key="1">
    <citation type="submission" date="2021-01" db="EMBL/GenBank/DDBJ databases">
        <authorList>
            <person name="Corre E."/>
            <person name="Pelletier E."/>
            <person name="Niang G."/>
            <person name="Scheremetjew M."/>
            <person name="Finn R."/>
            <person name="Kale V."/>
            <person name="Holt S."/>
            <person name="Cochrane G."/>
            <person name="Meng A."/>
            <person name="Brown T."/>
            <person name="Cohen L."/>
        </authorList>
    </citation>
    <scope>NUCLEOTIDE SEQUENCE</scope>
    <source>
        <strain evidence="6">CCMP1756</strain>
    </source>
</reference>
<feature type="domain" description="Zeta toxin" evidence="5">
    <location>
        <begin position="220"/>
        <end position="392"/>
    </location>
</feature>
<keyword evidence="8" id="KW-1185">Reference proteome</keyword>
<accession>A0A7S3ZSL2</accession>
<evidence type="ECO:0000313" key="6">
    <source>
        <dbReference type="EMBL" id="CAE0692387.1"/>
    </source>
</evidence>
<feature type="region of interest" description="Disordered" evidence="4">
    <location>
        <begin position="445"/>
        <end position="474"/>
    </location>
</feature>